<evidence type="ECO:0000259" key="6">
    <source>
        <dbReference type="PROSITE" id="PS50405"/>
    </source>
</evidence>
<gene>
    <name evidence="7" type="ORF">EDC44_10669</name>
</gene>
<dbReference type="GO" id="GO:0004601">
    <property type="term" value="F:peroxidase activity"/>
    <property type="evidence" value="ECO:0007669"/>
    <property type="project" value="UniProtKB-ARBA"/>
</dbReference>
<dbReference type="SUPFAM" id="SSF52833">
    <property type="entry name" value="Thioredoxin-like"/>
    <property type="match status" value="1"/>
</dbReference>
<evidence type="ECO:0000313" key="8">
    <source>
        <dbReference type="Proteomes" id="UP000295763"/>
    </source>
</evidence>
<dbReference type="InterPro" id="IPR004045">
    <property type="entry name" value="Glutathione_S-Trfase_N"/>
</dbReference>
<accession>A0A4R2T1J7</accession>
<dbReference type="GO" id="GO:0005737">
    <property type="term" value="C:cytoplasm"/>
    <property type="evidence" value="ECO:0007669"/>
    <property type="project" value="UniProtKB-ARBA"/>
</dbReference>
<comment type="catalytic activity">
    <reaction evidence="3">
        <text>RX + glutathione = an S-substituted glutathione + a halide anion + H(+)</text>
        <dbReference type="Rhea" id="RHEA:16437"/>
        <dbReference type="ChEBI" id="CHEBI:15378"/>
        <dbReference type="ChEBI" id="CHEBI:16042"/>
        <dbReference type="ChEBI" id="CHEBI:17792"/>
        <dbReference type="ChEBI" id="CHEBI:57925"/>
        <dbReference type="ChEBI" id="CHEBI:90779"/>
        <dbReference type="EC" id="2.5.1.18"/>
    </reaction>
</comment>
<feature type="domain" description="GST C-terminal" evidence="6">
    <location>
        <begin position="87"/>
        <end position="207"/>
    </location>
</feature>
<dbReference type="GO" id="GO:0004364">
    <property type="term" value="F:glutathione transferase activity"/>
    <property type="evidence" value="ECO:0007669"/>
    <property type="project" value="UniProtKB-EC"/>
</dbReference>
<evidence type="ECO:0000256" key="3">
    <source>
        <dbReference type="ARBA" id="ARBA00047960"/>
    </source>
</evidence>
<dbReference type="CDD" id="cd03046">
    <property type="entry name" value="GST_N_GTT1_like"/>
    <property type="match status" value="1"/>
</dbReference>
<evidence type="ECO:0000256" key="4">
    <source>
        <dbReference type="RuleBase" id="RU003494"/>
    </source>
</evidence>
<keyword evidence="8" id="KW-1185">Reference proteome</keyword>
<dbReference type="InterPro" id="IPR036282">
    <property type="entry name" value="Glutathione-S-Trfase_C_sf"/>
</dbReference>
<dbReference type="InterPro" id="IPR036249">
    <property type="entry name" value="Thioredoxin-like_sf"/>
</dbReference>
<dbReference type="PROSITE" id="PS50404">
    <property type="entry name" value="GST_NTER"/>
    <property type="match status" value="1"/>
</dbReference>
<comment type="caution">
    <text evidence="7">The sequence shown here is derived from an EMBL/GenBank/DDBJ whole genome shotgun (WGS) entry which is preliminary data.</text>
</comment>
<proteinExistence type="inferred from homology"/>
<organism evidence="7 8">
    <name type="scientific">Cricetibacter osteomyelitidis</name>
    <dbReference type="NCBI Taxonomy" id="1521931"/>
    <lineage>
        <taxon>Bacteria</taxon>
        <taxon>Pseudomonadati</taxon>
        <taxon>Pseudomonadota</taxon>
        <taxon>Gammaproteobacteria</taxon>
        <taxon>Pasteurellales</taxon>
        <taxon>Pasteurellaceae</taxon>
        <taxon>Cricetibacter</taxon>
    </lineage>
</organism>
<dbReference type="RefSeq" id="WP_131975733.1">
    <property type="nucleotide sequence ID" value="NZ_SLYB01000006.1"/>
</dbReference>
<dbReference type="Gene3D" id="1.20.1050.10">
    <property type="match status" value="1"/>
</dbReference>
<dbReference type="SFLD" id="SFLDG01150">
    <property type="entry name" value="Main.1:_Beta-like"/>
    <property type="match status" value="1"/>
</dbReference>
<dbReference type="EMBL" id="SLYB01000006">
    <property type="protein sequence ID" value="TCP96010.1"/>
    <property type="molecule type" value="Genomic_DNA"/>
</dbReference>
<dbReference type="SFLD" id="SFLDG00358">
    <property type="entry name" value="Main_(cytGST)"/>
    <property type="match status" value="1"/>
</dbReference>
<dbReference type="SFLD" id="SFLDS00019">
    <property type="entry name" value="Glutathione_Transferase_(cytos"/>
    <property type="match status" value="1"/>
</dbReference>
<keyword evidence="2 7" id="KW-0808">Transferase</keyword>
<dbReference type="Proteomes" id="UP000295763">
    <property type="component" value="Unassembled WGS sequence"/>
</dbReference>
<dbReference type="InterPro" id="IPR004046">
    <property type="entry name" value="GST_C"/>
</dbReference>
<dbReference type="SUPFAM" id="SSF47616">
    <property type="entry name" value="GST C-terminal domain-like"/>
    <property type="match status" value="1"/>
</dbReference>
<evidence type="ECO:0000259" key="5">
    <source>
        <dbReference type="PROSITE" id="PS50404"/>
    </source>
</evidence>
<reference evidence="7 8" key="1">
    <citation type="submission" date="2019-03" db="EMBL/GenBank/DDBJ databases">
        <title>Genomic Encyclopedia of Type Strains, Phase IV (KMG-IV): sequencing the most valuable type-strain genomes for metagenomic binning, comparative biology and taxonomic classification.</title>
        <authorList>
            <person name="Goeker M."/>
        </authorList>
    </citation>
    <scope>NUCLEOTIDE SEQUENCE [LARGE SCALE GENOMIC DNA]</scope>
    <source>
        <strain evidence="7 8">DSM 28404</strain>
    </source>
</reference>
<dbReference type="OrthoDB" id="9810080at2"/>
<dbReference type="AlphaFoldDB" id="A0A4R2T1J7"/>
<evidence type="ECO:0000256" key="1">
    <source>
        <dbReference type="ARBA" id="ARBA00012452"/>
    </source>
</evidence>
<dbReference type="Pfam" id="PF00043">
    <property type="entry name" value="GST_C"/>
    <property type="match status" value="1"/>
</dbReference>
<comment type="similarity">
    <text evidence="4">Belongs to the GST superfamily.</text>
</comment>
<dbReference type="Gene3D" id="3.40.30.10">
    <property type="entry name" value="Glutaredoxin"/>
    <property type="match status" value="1"/>
</dbReference>
<dbReference type="InterPro" id="IPR010987">
    <property type="entry name" value="Glutathione-S-Trfase_C-like"/>
</dbReference>
<dbReference type="PANTHER" id="PTHR44051">
    <property type="entry name" value="GLUTATHIONE S-TRANSFERASE-RELATED"/>
    <property type="match status" value="1"/>
</dbReference>
<dbReference type="PANTHER" id="PTHR44051:SF9">
    <property type="entry name" value="GLUTATHIONE S-TRANSFERASE 1"/>
    <property type="match status" value="1"/>
</dbReference>
<dbReference type="EC" id="2.5.1.18" evidence="1"/>
<dbReference type="Pfam" id="PF02798">
    <property type="entry name" value="GST_N"/>
    <property type="match status" value="1"/>
</dbReference>
<dbReference type="PROSITE" id="PS50405">
    <property type="entry name" value="GST_CTER"/>
    <property type="match status" value="1"/>
</dbReference>
<protein>
    <recommendedName>
        <fullName evidence="1">glutathione transferase</fullName>
        <ecNumber evidence="1">2.5.1.18</ecNumber>
    </recommendedName>
</protein>
<evidence type="ECO:0000256" key="2">
    <source>
        <dbReference type="ARBA" id="ARBA00022679"/>
    </source>
</evidence>
<feature type="domain" description="GST N-terminal" evidence="5">
    <location>
        <begin position="1"/>
        <end position="81"/>
    </location>
</feature>
<dbReference type="InterPro" id="IPR040079">
    <property type="entry name" value="Glutathione_S-Trfase"/>
</dbReference>
<dbReference type="FunFam" id="3.40.30.10:FF:000156">
    <property type="entry name" value="Glutathione S-transferase 1"/>
    <property type="match status" value="1"/>
</dbReference>
<evidence type="ECO:0000313" key="7">
    <source>
        <dbReference type="EMBL" id="TCP96010.1"/>
    </source>
</evidence>
<name>A0A4R2T1J7_9PAST</name>
<sequence>MITLHYLERSCSHRIVWLLEALGLEYELKMYQRLPETQLAPPELKAQHPLGKAPVLQDGDLVLAEGNAIIQHLLDRYGNGRFVPPSQTDDYSRYIYWLAVSASMFSANLLALMAKQGDFGAYNDYANAQVGIYFDHVEQTLNGKTWIVGSELTGADFGLSFPLQWGVNYVEATKYPNIARYLKQIATHPDYVKANERTAGALNLSKF</sequence>